<dbReference type="SUPFAM" id="SSF52047">
    <property type="entry name" value="RNI-like"/>
    <property type="match status" value="1"/>
</dbReference>
<dbReference type="EMBL" id="JARKIK010000007">
    <property type="protein sequence ID" value="KAK8750711.1"/>
    <property type="molecule type" value="Genomic_DNA"/>
</dbReference>
<comment type="caution">
    <text evidence="1">The sequence shown here is derived from an EMBL/GenBank/DDBJ whole genome shotgun (WGS) entry which is preliminary data.</text>
</comment>
<sequence length="656" mass="73534">SSYARFGVDVRRVQMAPRKRHHIESLEELSLRIVLASVVADLHLAHLLGTDLRHSIVLSSLPVSSPDQLKRMVSARLSILPGILNDQVRDRLVRRLFASSEPDRWANAKLDILKVVLDNSVTMIDCGEQVLPRQLLTVVGECCPNLTSLKVILNQMEPYGSGLTATEDKDNPASAPVTASLFPRRHQLLRETSFSFSKLFQEETIKMATATAAKAAVPCPLVSGLSSLTQLSTLHLMHGANNDILAALGQYAPKLKELRICYSYGVTDAGLKALCLCSPDNHVLRRGRHLHELRVRSFHLNPCCSTLEEVDILGTGISQYGVAFLLKHLPSLRSLGNCTNVTEAIEALVGNKSLRRNTFMGRLRKYASRFKLNRVKEDCVSASKLVVITTLCPELRDLTLTHRFCEVDLERLADLHKSPSHFRLHLSQLKFLKHLSLVNIASRSVSGAVQAVGQQLTALTVRCRGLDVPVVFDTCINLKYLTMEGEDCSAPYEAVENFRQTALIKLQVVKIKCHLPAPYTDIILNNARSLTRLEIDCLCDMSDDRVDQLMRNKSLEKLREFDVSRAPKLTVTSARKLVKHCPKLLQLQDLGGWNISSEEFNAFLKETELENYDIQIVYKPRRVRNDTHSDDDLIDDSDEDSDVWGPMRNLFPLVIL</sequence>
<evidence type="ECO:0000313" key="2">
    <source>
        <dbReference type="Proteomes" id="UP001445076"/>
    </source>
</evidence>
<dbReference type="GO" id="GO:0019005">
    <property type="term" value="C:SCF ubiquitin ligase complex"/>
    <property type="evidence" value="ECO:0007669"/>
    <property type="project" value="TreeGrafter"/>
</dbReference>
<accession>A0AAW0YGX3</accession>
<dbReference type="InterPro" id="IPR032675">
    <property type="entry name" value="LRR_dom_sf"/>
</dbReference>
<dbReference type="PANTHER" id="PTHR13318">
    <property type="entry name" value="PARTNER OF PAIRED, ISOFORM B-RELATED"/>
    <property type="match status" value="1"/>
</dbReference>
<dbReference type="Gene3D" id="3.80.10.10">
    <property type="entry name" value="Ribonuclease Inhibitor"/>
    <property type="match status" value="2"/>
</dbReference>
<keyword evidence="2" id="KW-1185">Reference proteome</keyword>
<reference evidence="1 2" key="1">
    <citation type="journal article" date="2024" name="BMC Genomics">
        <title>Genome assembly of redclaw crayfish (Cherax quadricarinatus) provides insights into its immune adaptation and hypoxia tolerance.</title>
        <authorList>
            <person name="Liu Z."/>
            <person name="Zheng J."/>
            <person name="Li H."/>
            <person name="Fang K."/>
            <person name="Wang S."/>
            <person name="He J."/>
            <person name="Zhou D."/>
            <person name="Weng S."/>
            <person name="Chi M."/>
            <person name="Gu Z."/>
            <person name="He J."/>
            <person name="Li F."/>
            <person name="Wang M."/>
        </authorList>
    </citation>
    <scope>NUCLEOTIDE SEQUENCE [LARGE SCALE GENOMIC DNA]</scope>
    <source>
        <strain evidence="1">ZL_2023a</strain>
    </source>
</reference>
<gene>
    <name evidence="1" type="ORF">OTU49_014965</name>
</gene>
<proteinExistence type="predicted"/>
<evidence type="ECO:0000313" key="1">
    <source>
        <dbReference type="EMBL" id="KAK8750711.1"/>
    </source>
</evidence>
<name>A0AAW0YGX3_CHEQU</name>
<organism evidence="1 2">
    <name type="scientific">Cherax quadricarinatus</name>
    <name type="common">Australian red claw crayfish</name>
    <dbReference type="NCBI Taxonomy" id="27406"/>
    <lineage>
        <taxon>Eukaryota</taxon>
        <taxon>Metazoa</taxon>
        <taxon>Ecdysozoa</taxon>
        <taxon>Arthropoda</taxon>
        <taxon>Crustacea</taxon>
        <taxon>Multicrustacea</taxon>
        <taxon>Malacostraca</taxon>
        <taxon>Eumalacostraca</taxon>
        <taxon>Eucarida</taxon>
        <taxon>Decapoda</taxon>
        <taxon>Pleocyemata</taxon>
        <taxon>Astacidea</taxon>
        <taxon>Parastacoidea</taxon>
        <taxon>Parastacidae</taxon>
        <taxon>Cherax</taxon>
    </lineage>
</organism>
<dbReference type="GO" id="GO:0031146">
    <property type="term" value="P:SCF-dependent proteasomal ubiquitin-dependent protein catabolic process"/>
    <property type="evidence" value="ECO:0007669"/>
    <property type="project" value="TreeGrafter"/>
</dbReference>
<protein>
    <submittedName>
        <fullName evidence="1">Uncharacterized protein</fullName>
    </submittedName>
</protein>
<dbReference type="AlphaFoldDB" id="A0AAW0YGX3"/>
<feature type="non-terminal residue" evidence="1">
    <location>
        <position position="1"/>
    </location>
</feature>
<dbReference type="Proteomes" id="UP001445076">
    <property type="component" value="Unassembled WGS sequence"/>
</dbReference>